<dbReference type="InterPro" id="IPR019826">
    <property type="entry name" value="Carboxylesterase_B_AS"/>
</dbReference>
<dbReference type="RefSeq" id="WP_012891972.1">
    <property type="nucleotide sequence ID" value="NC_013595.1"/>
</dbReference>
<evidence type="ECO:0000256" key="2">
    <source>
        <dbReference type="ARBA" id="ARBA00022801"/>
    </source>
</evidence>
<dbReference type="SUPFAM" id="SSF53474">
    <property type="entry name" value="alpha/beta-Hydrolases"/>
    <property type="match status" value="1"/>
</dbReference>
<dbReference type="EMBL" id="CP001814">
    <property type="protein sequence ID" value="ACZ88235.1"/>
    <property type="molecule type" value="Genomic_DNA"/>
</dbReference>
<dbReference type="KEGG" id="sro:Sros_5478"/>
<dbReference type="GO" id="GO:0052689">
    <property type="term" value="F:carboxylic ester hydrolase activity"/>
    <property type="evidence" value="ECO:0007669"/>
    <property type="project" value="TreeGrafter"/>
</dbReference>
<dbReference type="ESTHER" id="strrd-d2bf77">
    <property type="family name" value="Carb_B_Bacteria"/>
</dbReference>
<dbReference type="Pfam" id="PF00135">
    <property type="entry name" value="COesterase"/>
    <property type="match status" value="1"/>
</dbReference>
<evidence type="ECO:0000313" key="5">
    <source>
        <dbReference type="EMBL" id="ACZ88235.1"/>
    </source>
</evidence>
<dbReference type="HOGENOM" id="CLU_006586_16_0_11"/>
<dbReference type="PROSITE" id="PS00122">
    <property type="entry name" value="CARBOXYLESTERASE_B_1"/>
    <property type="match status" value="1"/>
</dbReference>
<comment type="similarity">
    <text evidence="1 3">Belongs to the type-B carboxylesterase/lipase family.</text>
</comment>
<dbReference type="AlphaFoldDB" id="D2BF77"/>
<accession>D2BF77</accession>
<dbReference type="eggNOG" id="COG2272">
    <property type="taxonomic scope" value="Bacteria"/>
</dbReference>
<dbReference type="PANTHER" id="PTHR43918">
    <property type="entry name" value="ACETYLCHOLINESTERASE"/>
    <property type="match status" value="1"/>
</dbReference>
<reference evidence="5 6" key="1">
    <citation type="journal article" date="2010" name="Stand. Genomic Sci.">
        <title>Complete genome sequence of Streptosporangium roseum type strain (NI 9100).</title>
        <authorList>
            <person name="Nolan M."/>
            <person name="Sikorski J."/>
            <person name="Jando M."/>
            <person name="Lucas S."/>
            <person name="Lapidus A."/>
            <person name="Glavina Del Rio T."/>
            <person name="Chen F."/>
            <person name="Tice H."/>
            <person name="Pitluck S."/>
            <person name="Cheng J.F."/>
            <person name="Chertkov O."/>
            <person name="Sims D."/>
            <person name="Meincke L."/>
            <person name="Brettin T."/>
            <person name="Han C."/>
            <person name="Detter J.C."/>
            <person name="Bruce D."/>
            <person name="Goodwin L."/>
            <person name="Land M."/>
            <person name="Hauser L."/>
            <person name="Chang Y.J."/>
            <person name="Jeffries C.D."/>
            <person name="Ivanova N."/>
            <person name="Mavromatis K."/>
            <person name="Mikhailova N."/>
            <person name="Chen A."/>
            <person name="Palaniappan K."/>
            <person name="Chain P."/>
            <person name="Rohde M."/>
            <person name="Goker M."/>
            <person name="Bristow J."/>
            <person name="Eisen J.A."/>
            <person name="Markowitz V."/>
            <person name="Hugenholtz P."/>
            <person name="Kyrpides N.C."/>
            <person name="Klenk H.P."/>
        </authorList>
    </citation>
    <scope>NUCLEOTIDE SEQUENCE [LARGE SCALE GENOMIC DNA]</scope>
    <source>
        <strain evidence="6">ATCC 12428 / DSM 43021 / JCM 3005 / NI 9100</strain>
    </source>
</reference>
<dbReference type="STRING" id="479432.Sros_5478"/>
<dbReference type="PANTHER" id="PTHR43918:SF4">
    <property type="entry name" value="CARBOXYLIC ESTER HYDROLASE"/>
    <property type="match status" value="1"/>
</dbReference>
<proteinExistence type="inferred from homology"/>
<dbReference type="Proteomes" id="UP000002029">
    <property type="component" value="Chromosome"/>
</dbReference>
<dbReference type="Gene3D" id="3.40.50.1820">
    <property type="entry name" value="alpha/beta hydrolase"/>
    <property type="match status" value="1"/>
</dbReference>
<sequence>METIAVTRQGEVRGRIDDGIAAFLGIPYAAAPFGAHRFRAPAPAEPWQGVRDALEFGPTAPKRPYRPPLDRLIPDPDVPGDECLNLNVWTPLVGEGRLPVMVWIHGGSLRNGSSSLSLYEGRAFARDRVVLVSVNYRLGVEGFGVFPDAPDNRGLLDQLAALRWVRDNIAAFGGDPGNVTVFGESAGAISIGALLASPHAAGLFGRAVLQSGPPRAVSRTAGAKTTGLMAERLGVPATAEAFAAVDRERLLDVQAEVTGKTTPIGGGPGFDIVVDGETVPADPRAALEAGAAREVDLLLGANREEYRLWFVPTGVLERVGRLTLRLALARFRIKGRLARLYRANRPGAKPGEILGAIATDLLVRVPLNRIADSRPPGAGTFVYEFAWASPVGGLGACHALEIGFVFDTLRTPGQVALAGPGAPQNLADAMHRAWVAFATTGDPGWPAWDSSRPVMVFDEPGMGPVLAPRDDELRMWP</sequence>
<feature type="domain" description="Carboxylesterase type B" evidence="4">
    <location>
        <begin position="4"/>
        <end position="445"/>
    </location>
</feature>
<dbReference type="EC" id="3.1.1.-" evidence="3"/>
<evidence type="ECO:0000256" key="3">
    <source>
        <dbReference type="RuleBase" id="RU361235"/>
    </source>
</evidence>
<keyword evidence="2 3" id="KW-0378">Hydrolase</keyword>
<dbReference type="InterPro" id="IPR002018">
    <property type="entry name" value="CarbesteraseB"/>
</dbReference>
<name>D2BF77_STRRD</name>
<dbReference type="InterPro" id="IPR050654">
    <property type="entry name" value="AChE-related_enzymes"/>
</dbReference>
<protein>
    <recommendedName>
        <fullName evidence="3">Carboxylic ester hydrolase</fullName>
        <ecNumber evidence="3">3.1.1.-</ecNumber>
    </recommendedName>
</protein>
<organism evidence="5 6">
    <name type="scientific">Streptosporangium roseum (strain ATCC 12428 / DSM 43021 / JCM 3005 / KCTC 9067 / NCIMB 10171 / NRRL 2505 / NI 9100)</name>
    <dbReference type="NCBI Taxonomy" id="479432"/>
    <lineage>
        <taxon>Bacteria</taxon>
        <taxon>Bacillati</taxon>
        <taxon>Actinomycetota</taxon>
        <taxon>Actinomycetes</taxon>
        <taxon>Streptosporangiales</taxon>
        <taxon>Streptosporangiaceae</taxon>
        <taxon>Streptosporangium</taxon>
    </lineage>
</organism>
<evidence type="ECO:0000313" key="6">
    <source>
        <dbReference type="Proteomes" id="UP000002029"/>
    </source>
</evidence>
<dbReference type="OrthoDB" id="4308422at2"/>
<keyword evidence="6" id="KW-1185">Reference proteome</keyword>
<evidence type="ECO:0000256" key="1">
    <source>
        <dbReference type="ARBA" id="ARBA00005964"/>
    </source>
</evidence>
<gene>
    <name evidence="5" type="ordered locus">Sros_5478</name>
</gene>
<dbReference type="InterPro" id="IPR029058">
    <property type="entry name" value="AB_hydrolase_fold"/>
</dbReference>
<evidence type="ECO:0000259" key="4">
    <source>
        <dbReference type="Pfam" id="PF00135"/>
    </source>
</evidence>